<organism evidence="1 2">
    <name type="scientific">Puccinia coronata f. sp. avenae</name>
    <dbReference type="NCBI Taxonomy" id="200324"/>
    <lineage>
        <taxon>Eukaryota</taxon>
        <taxon>Fungi</taxon>
        <taxon>Dikarya</taxon>
        <taxon>Basidiomycota</taxon>
        <taxon>Pucciniomycotina</taxon>
        <taxon>Pucciniomycetes</taxon>
        <taxon>Pucciniales</taxon>
        <taxon>Pucciniaceae</taxon>
        <taxon>Puccinia</taxon>
    </lineage>
</organism>
<evidence type="ECO:0000313" key="2">
    <source>
        <dbReference type="Proteomes" id="UP000235388"/>
    </source>
</evidence>
<dbReference type="AlphaFoldDB" id="A0A2N5T9S6"/>
<comment type="caution">
    <text evidence="1">The sequence shown here is derived from an EMBL/GenBank/DDBJ whole genome shotgun (WGS) entry which is preliminary data.</text>
</comment>
<evidence type="ECO:0000313" key="1">
    <source>
        <dbReference type="EMBL" id="PLW22216.1"/>
    </source>
</evidence>
<dbReference type="EMBL" id="PGCJ01000769">
    <property type="protein sequence ID" value="PLW22216.1"/>
    <property type="molecule type" value="Genomic_DNA"/>
</dbReference>
<sequence length="51" mass="5666">MATSKFILDAAIRFKLRRALPSESLTDSNSVARVFGQDPGNPLWSSLTWDV</sequence>
<name>A0A2N5T9S6_9BASI</name>
<gene>
    <name evidence="1" type="ORF">PCANC_27747</name>
</gene>
<protein>
    <submittedName>
        <fullName evidence="1">Uncharacterized protein</fullName>
    </submittedName>
</protein>
<proteinExistence type="predicted"/>
<reference evidence="1 2" key="1">
    <citation type="submission" date="2017-11" db="EMBL/GenBank/DDBJ databases">
        <title>De novo assembly and phasing of dikaryotic genomes from two isolates of Puccinia coronata f. sp. avenae, the causal agent of oat crown rust.</title>
        <authorList>
            <person name="Miller M.E."/>
            <person name="Zhang Y."/>
            <person name="Omidvar V."/>
            <person name="Sperschneider J."/>
            <person name="Schwessinger B."/>
            <person name="Raley C."/>
            <person name="Palmer J.M."/>
            <person name="Garnica D."/>
            <person name="Upadhyaya N."/>
            <person name="Rathjen J."/>
            <person name="Taylor J.M."/>
            <person name="Park R.F."/>
            <person name="Dodds P.N."/>
            <person name="Hirsch C.D."/>
            <person name="Kianian S.F."/>
            <person name="Figueroa M."/>
        </authorList>
    </citation>
    <scope>NUCLEOTIDE SEQUENCE [LARGE SCALE GENOMIC DNA]</scope>
    <source>
        <strain evidence="1">12NC29</strain>
    </source>
</reference>
<accession>A0A2N5T9S6</accession>
<dbReference type="Proteomes" id="UP000235388">
    <property type="component" value="Unassembled WGS sequence"/>
</dbReference>
<keyword evidence="2" id="KW-1185">Reference proteome</keyword>